<evidence type="ECO:0000313" key="2">
    <source>
        <dbReference type="Proteomes" id="UP000612362"/>
    </source>
</evidence>
<evidence type="ECO:0000313" key="1">
    <source>
        <dbReference type="EMBL" id="GHO47254.1"/>
    </source>
</evidence>
<name>A0A8J3I8C0_9CHLR</name>
<dbReference type="AlphaFoldDB" id="A0A8J3I8C0"/>
<dbReference type="Proteomes" id="UP000612362">
    <property type="component" value="Unassembled WGS sequence"/>
</dbReference>
<dbReference type="EMBL" id="BNJF01000003">
    <property type="protein sequence ID" value="GHO47254.1"/>
    <property type="molecule type" value="Genomic_DNA"/>
</dbReference>
<accession>A0A8J3I8C0</accession>
<sequence>MRASDGSQSLFWASKEEQRSHLYCLQTNFRKSDTHAAFHLKLCFIKLHAGGKLFPANIKPGKGL</sequence>
<protein>
    <submittedName>
        <fullName evidence="1">Uncharacterized protein</fullName>
    </submittedName>
</protein>
<organism evidence="1 2">
    <name type="scientific">Ktedonospora formicarum</name>
    <dbReference type="NCBI Taxonomy" id="2778364"/>
    <lineage>
        <taxon>Bacteria</taxon>
        <taxon>Bacillati</taxon>
        <taxon>Chloroflexota</taxon>
        <taxon>Ktedonobacteria</taxon>
        <taxon>Ktedonobacterales</taxon>
        <taxon>Ktedonobacteraceae</taxon>
        <taxon>Ktedonospora</taxon>
    </lineage>
</organism>
<gene>
    <name evidence="1" type="ORF">KSX_54170</name>
</gene>
<keyword evidence="2" id="KW-1185">Reference proteome</keyword>
<comment type="caution">
    <text evidence="1">The sequence shown here is derived from an EMBL/GenBank/DDBJ whole genome shotgun (WGS) entry which is preliminary data.</text>
</comment>
<reference evidence="1" key="1">
    <citation type="submission" date="2020-10" db="EMBL/GenBank/DDBJ databases">
        <title>Taxonomic study of unclassified bacteria belonging to the class Ktedonobacteria.</title>
        <authorList>
            <person name="Yabe S."/>
            <person name="Wang C.M."/>
            <person name="Zheng Y."/>
            <person name="Sakai Y."/>
            <person name="Cavaletti L."/>
            <person name="Monciardini P."/>
            <person name="Donadio S."/>
        </authorList>
    </citation>
    <scope>NUCLEOTIDE SEQUENCE</scope>
    <source>
        <strain evidence="1">SOSP1-1</strain>
    </source>
</reference>
<proteinExistence type="predicted"/>